<dbReference type="RefSeq" id="WP_380654978.1">
    <property type="nucleotide sequence ID" value="NZ_JBHRVQ010000001.1"/>
</dbReference>
<dbReference type="PANTHER" id="PTHR33542:SF3">
    <property type="entry name" value="SIROHYDROCHLORIN FERROCHELATASE, CHLOROPLASTIC"/>
    <property type="match status" value="1"/>
</dbReference>
<accession>A0ABV7N8J6</accession>
<evidence type="ECO:0000256" key="2">
    <source>
        <dbReference type="ARBA" id="ARBA00023239"/>
    </source>
</evidence>
<dbReference type="EMBL" id="JBHRVQ010000001">
    <property type="protein sequence ID" value="MFC3388865.1"/>
    <property type="molecule type" value="Genomic_DNA"/>
</dbReference>
<comment type="caution">
    <text evidence="3">The sequence shown here is derived from an EMBL/GenBank/DDBJ whole genome shotgun (WGS) entry which is preliminary data.</text>
</comment>
<keyword evidence="1" id="KW-0479">Metal-binding</keyword>
<keyword evidence="2" id="KW-0456">Lyase</keyword>
<protein>
    <submittedName>
        <fullName evidence="3">Sirohydrochlorin chelatase</fullName>
    </submittedName>
</protein>
<dbReference type="CDD" id="cd03416">
    <property type="entry name" value="CbiX_SirB_N"/>
    <property type="match status" value="1"/>
</dbReference>
<organism evidence="3 4">
    <name type="scientific">Salinicoccus sesuvii</name>
    <dbReference type="NCBI Taxonomy" id="868281"/>
    <lineage>
        <taxon>Bacteria</taxon>
        <taxon>Bacillati</taxon>
        <taxon>Bacillota</taxon>
        <taxon>Bacilli</taxon>
        <taxon>Bacillales</taxon>
        <taxon>Staphylococcaceae</taxon>
        <taxon>Salinicoccus</taxon>
    </lineage>
</organism>
<keyword evidence="4" id="KW-1185">Reference proteome</keyword>
<evidence type="ECO:0000256" key="1">
    <source>
        <dbReference type="ARBA" id="ARBA00022723"/>
    </source>
</evidence>
<dbReference type="SUPFAM" id="SSF53800">
    <property type="entry name" value="Chelatase"/>
    <property type="match status" value="1"/>
</dbReference>
<evidence type="ECO:0000313" key="3">
    <source>
        <dbReference type="EMBL" id="MFC3388865.1"/>
    </source>
</evidence>
<proteinExistence type="predicted"/>
<gene>
    <name evidence="3" type="ORF">ACFOEO_09805</name>
</gene>
<dbReference type="Gene3D" id="3.40.50.1400">
    <property type="match status" value="2"/>
</dbReference>
<dbReference type="PANTHER" id="PTHR33542">
    <property type="entry name" value="SIROHYDROCHLORIN FERROCHELATASE, CHLOROPLASTIC"/>
    <property type="match status" value="1"/>
</dbReference>
<name>A0ABV7N8J6_9STAP</name>
<dbReference type="Pfam" id="PF01903">
    <property type="entry name" value="CbiX"/>
    <property type="match status" value="1"/>
</dbReference>
<dbReference type="InterPro" id="IPR050963">
    <property type="entry name" value="Sirohydro_Cobaltochel/CbiX"/>
</dbReference>
<sequence>MERIIVLHGSKNEKRNDVLTERLAHLMGTVSDYSVAFVESRERGVDQVIEKRIEQGQSRFNIVPALFFSASHYCHDIPRAIEKVRESHNFEYTMAPVLSHHPFMKCLIEKRMSELPPDGAVIVMAHGNTEYEMADYEMKNLVSGMETDRSVFPAMLKGQLSVEGVLREVRKKHRVLCVVPIVLEDGFVTSKMKDAVMTHAEDLTVAFAPAINYDPILKEILLSHMKL</sequence>
<reference evidence="4" key="1">
    <citation type="journal article" date="2019" name="Int. J. Syst. Evol. Microbiol.">
        <title>The Global Catalogue of Microorganisms (GCM) 10K type strain sequencing project: providing services to taxonomists for standard genome sequencing and annotation.</title>
        <authorList>
            <consortium name="The Broad Institute Genomics Platform"/>
            <consortium name="The Broad Institute Genome Sequencing Center for Infectious Disease"/>
            <person name="Wu L."/>
            <person name="Ma J."/>
        </authorList>
    </citation>
    <scope>NUCLEOTIDE SEQUENCE [LARGE SCALE GENOMIC DNA]</scope>
    <source>
        <strain evidence="4">CCM 7756</strain>
    </source>
</reference>
<evidence type="ECO:0000313" key="4">
    <source>
        <dbReference type="Proteomes" id="UP001595637"/>
    </source>
</evidence>
<dbReference type="InterPro" id="IPR002762">
    <property type="entry name" value="CbiX-like"/>
</dbReference>
<dbReference type="Proteomes" id="UP001595637">
    <property type="component" value="Unassembled WGS sequence"/>
</dbReference>